<dbReference type="InterPro" id="IPR041618">
    <property type="entry name" value="PKS_DE"/>
</dbReference>
<keyword evidence="2" id="KW-0596">Phosphopantetheine</keyword>
<dbReference type="InterPro" id="IPR013154">
    <property type="entry name" value="ADH-like_N"/>
</dbReference>
<dbReference type="SMART" id="SM00826">
    <property type="entry name" value="PKS_DH"/>
    <property type="match status" value="1"/>
</dbReference>
<evidence type="ECO:0000256" key="6">
    <source>
        <dbReference type="ARBA" id="ARBA00023268"/>
    </source>
</evidence>
<dbReference type="SMART" id="SM00829">
    <property type="entry name" value="PKS_ER"/>
    <property type="match status" value="1"/>
</dbReference>
<evidence type="ECO:0000256" key="7">
    <source>
        <dbReference type="ARBA" id="ARBA00023315"/>
    </source>
</evidence>
<dbReference type="GO" id="GO:0031177">
    <property type="term" value="F:phosphopantetheine binding"/>
    <property type="evidence" value="ECO:0007669"/>
    <property type="project" value="InterPro"/>
</dbReference>
<dbReference type="Proteomes" id="UP000009036">
    <property type="component" value="Chromosome"/>
</dbReference>
<dbReference type="Gene3D" id="3.40.47.10">
    <property type="match status" value="2"/>
</dbReference>
<dbReference type="InterPro" id="IPR020806">
    <property type="entry name" value="PKS_PP-bd"/>
</dbReference>
<dbReference type="PROSITE" id="PS01162">
    <property type="entry name" value="QOR_ZETA_CRYSTAL"/>
    <property type="match status" value="1"/>
</dbReference>
<dbReference type="SMART" id="SM01294">
    <property type="entry name" value="PKS_PP_betabranch"/>
    <property type="match status" value="3"/>
</dbReference>
<dbReference type="InterPro" id="IPR020807">
    <property type="entry name" value="PKS_DH"/>
</dbReference>
<feature type="active site" description="Proton acceptor; for dehydratase activity" evidence="8">
    <location>
        <position position="2853"/>
    </location>
</feature>
<feature type="domain" description="Carrier" evidence="10">
    <location>
        <begin position="259"/>
        <end position="334"/>
    </location>
</feature>
<proteinExistence type="predicted"/>
<reference evidence="13" key="2">
    <citation type="submission" date="2021-04" db="EMBL/GenBank/DDBJ databases">
        <authorList>
            <person name="Wen M.-L."/>
            <person name="Han X.-L."/>
            <person name="Xiong J."/>
        </authorList>
    </citation>
    <scope>NUCLEOTIDE SEQUENCE</scope>
    <source>
        <strain evidence="13">AGR0001</strain>
    </source>
</reference>
<dbReference type="InterPro" id="IPR013968">
    <property type="entry name" value="PKS_KR"/>
</dbReference>
<feature type="region of interest" description="Disordered" evidence="9">
    <location>
        <begin position="2333"/>
        <end position="2360"/>
    </location>
</feature>
<keyword evidence="7" id="KW-0012">Acyltransferase</keyword>
<keyword evidence="4" id="KW-0808">Transferase</keyword>
<evidence type="ECO:0000256" key="9">
    <source>
        <dbReference type="SAM" id="MobiDB-lite"/>
    </source>
</evidence>
<keyword evidence="6" id="KW-0511">Multifunctional enzyme</keyword>
<dbReference type="Pfam" id="PF21089">
    <property type="entry name" value="PKS_DH_N"/>
    <property type="match status" value="1"/>
</dbReference>
<feature type="domain" description="PKS/mFAS DH" evidence="12">
    <location>
        <begin position="2821"/>
        <end position="3099"/>
    </location>
</feature>
<dbReference type="InterPro" id="IPR011032">
    <property type="entry name" value="GroES-like_sf"/>
</dbReference>
<dbReference type="SMART" id="SM00822">
    <property type="entry name" value="PKS_KR"/>
    <property type="match status" value="2"/>
</dbReference>
<dbReference type="Gene3D" id="3.10.129.110">
    <property type="entry name" value="Polyketide synthase dehydratase"/>
    <property type="match status" value="1"/>
</dbReference>
<dbReference type="Pfam" id="PF00698">
    <property type="entry name" value="Acyl_transf_1"/>
    <property type="match status" value="2"/>
</dbReference>
<dbReference type="SUPFAM" id="SSF50129">
    <property type="entry name" value="GroES-like"/>
    <property type="match status" value="1"/>
</dbReference>
<dbReference type="Pfam" id="PF22953">
    <property type="entry name" value="SpnB_Rossmann"/>
    <property type="match status" value="1"/>
</dbReference>
<dbReference type="SUPFAM" id="SSF47336">
    <property type="entry name" value="ACP-like"/>
    <property type="match status" value="3"/>
</dbReference>
<dbReference type="InterPro" id="IPR042104">
    <property type="entry name" value="PKS_dehydratase_sf"/>
</dbReference>
<feature type="region of interest" description="Disordered" evidence="9">
    <location>
        <begin position="58"/>
        <end position="82"/>
    </location>
</feature>
<feature type="domain" description="Ketosynthase family 3 (KS3)" evidence="11">
    <location>
        <begin position="1906"/>
        <end position="2333"/>
    </location>
</feature>
<dbReference type="Pfam" id="PF13602">
    <property type="entry name" value="ADH_zinc_N_2"/>
    <property type="match status" value="1"/>
</dbReference>
<dbReference type="Gene3D" id="1.10.1200.10">
    <property type="entry name" value="ACP-like"/>
    <property type="match status" value="3"/>
</dbReference>
<feature type="region of interest" description="Disordered" evidence="9">
    <location>
        <begin position="4030"/>
        <end position="4058"/>
    </location>
</feature>
<dbReference type="SUPFAM" id="SSF51735">
    <property type="entry name" value="NAD(P)-binding Rossmann-fold domains"/>
    <property type="match status" value="5"/>
</dbReference>
<reference evidence="13" key="1">
    <citation type="journal article" date="2012" name="J. Bacteriol.">
        <title>Genome Sequence of Streptomyces auratus Strain AGR0001, a Phoslactomycin-Producing Actinomycete.</title>
        <authorList>
            <person name="Han X."/>
            <person name="Li M."/>
            <person name="Ding Z."/>
            <person name="Zhao J."/>
            <person name="Ji K."/>
            <person name="Wen M."/>
            <person name="Lu T."/>
        </authorList>
    </citation>
    <scope>NUCLEOTIDE SEQUENCE</scope>
    <source>
        <strain evidence="13">AGR0001</strain>
    </source>
</reference>
<feature type="region of interest" description="C-terminal hotdog fold" evidence="8">
    <location>
        <begin position="2961"/>
        <end position="3099"/>
    </location>
</feature>
<dbReference type="SUPFAM" id="SSF55048">
    <property type="entry name" value="Probable ACP-binding domain of malonyl-CoA ACP transacylase"/>
    <property type="match status" value="2"/>
</dbReference>
<dbReference type="CDD" id="cd08956">
    <property type="entry name" value="KR_3_FAS_SDR_x"/>
    <property type="match status" value="1"/>
</dbReference>
<evidence type="ECO:0000313" key="14">
    <source>
        <dbReference type="Proteomes" id="UP000009036"/>
    </source>
</evidence>
<dbReference type="PANTHER" id="PTHR43775">
    <property type="entry name" value="FATTY ACID SYNTHASE"/>
    <property type="match status" value="1"/>
</dbReference>
<dbReference type="GO" id="GO:0016491">
    <property type="term" value="F:oxidoreductase activity"/>
    <property type="evidence" value="ECO:0007669"/>
    <property type="project" value="InterPro"/>
</dbReference>
<organism evidence="13 14">
    <name type="scientific">Streptomyces auratus AGR0001</name>
    <dbReference type="NCBI Taxonomy" id="1160718"/>
    <lineage>
        <taxon>Bacteria</taxon>
        <taxon>Bacillati</taxon>
        <taxon>Actinomycetota</taxon>
        <taxon>Actinomycetes</taxon>
        <taxon>Kitasatosporales</taxon>
        <taxon>Streptomycetaceae</taxon>
        <taxon>Streptomyces</taxon>
    </lineage>
</organism>
<dbReference type="PROSITE" id="PS00012">
    <property type="entry name" value="PHOSPHOPANTETHEINE"/>
    <property type="match status" value="2"/>
</dbReference>
<dbReference type="Gene3D" id="3.40.50.720">
    <property type="entry name" value="NAD(P)-binding Rossmann-like Domain"/>
    <property type="match status" value="3"/>
</dbReference>
<dbReference type="Gene3D" id="3.30.70.3290">
    <property type="match status" value="2"/>
</dbReference>
<dbReference type="InterPro" id="IPR006162">
    <property type="entry name" value="Ppantetheine_attach_site"/>
</dbReference>
<dbReference type="PROSITE" id="PS52004">
    <property type="entry name" value="KS3_2"/>
    <property type="match status" value="2"/>
</dbReference>
<dbReference type="Gene3D" id="6.10.140.1830">
    <property type="match status" value="1"/>
</dbReference>
<dbReference type="InterPro" id="IPR055123">
    <property type="entry name" value="SpnB-like_Rossmann"/>
</dbReference>
<keyword evidence="14" id="KW-1185">Reference proteome</keyword>
<dbReference type="InterPro" id="IPR020843">
    <property type="entry name" value="ER"/>
</dbReference>
<dbReference type="Pfam" id="PF02801">
    <property type="entry name" value="Ketoacyl-synt_C"/>
    <property type="match status" value="2"/>
</dbReference>
<dbReference type="Pfam" id="PF00550">
    <property type="entry name" value="PP-binding"/>
    <property type="match status" value="3"/>
</dbReference>
<dbReference type="Pfam" id="PF00109">
    <property type="entry name" value="ketoacyl-synt"/>
    <property type="match status" value="2"/>
</dbReference>
<name>A0A8B1PL04_9ACTN</name>
<dbReference type="InterPro" id="IPR036291">
    <property type="entry name" value="NAD(P)-bd_dom_sf"/>
</dbReference>
<dbReference type="GO" id="GO:0004312">
    <property type="term" value="F:fatty acid synthase activity"/>
    <property type="evidence" value="ECO:0007669"/>
    <property type="project" value="TreeGrafter"/>
</dbReference>
<evidence type="ECO:0000256" key="4">
    <source>
        <dbReference type="ARBA" id="ARBA00022679"/>
    </source>
</evidence>
<dbReference type="Pfam" id="PF14765">
    <property type="entry name" value="PS-DH"/>
    <property type="match status" value="1"/>
</dbReference>
<dbReference type="FunFam" id="3.40.50.720:FF:000209">
    <property type="entry name" value="Polyketide synthase Pks12"/>
    <property type="match status" value="1"/>
</dbReference>
<dbReference type="InterPro" id="IPR032821">
    <property type="entry name" value="PKS_assoc"/>
</dbReference>
<dbReference type="SMART" id="SM00823">
    <property type="entry name" value="PKS_PP"/>
    <property type="match status" value="3"/>
</dbReference>
<feature type="domain" description="Carrier" evidence="10">
    <location>
        <begin position="1807"/>
        <end position="1882"/>
    </location>
</feature>
<dbReference type="CDD" id="cd05195">
    <property type="entry name" value="enoyl_red"/>
    <property type="match status" value="1"/>
</dbReference>
<dbReference type="InterPro" id="IPR016039">
    <property type="entry name" value="Thiolase-like"/>
</dbReference>
<evidence type="ECO:0000256" key="8">
    <source>
        <dbReference type="PROSITE-ProRule" id="PRU01363"/>
    </source>
</evidence>
<feature type="domain" description="Carrier" evidence="10">
    <location>
        <begin position="3909"/>
        <end position="3984"/>
    </location>
</feature>
<feature type="domain" description="Ketosynthase family 3 (KS3)" evidence="11">
    <location>
        <begin position="354"/>
        <end position="780"/>
    </location>
</feature>
<dbReference type="SUPFAM" id="SSF52151">
    <property type="entry name" value="FabD/lysophospholipase-like"/>
    <property type="match status" value="2"/>
</dbReference>
<dbReference type="PROSITE" id="PS52019">
    <property type="entry name" value="PKS_MFAS_DH"/>
    <property type="match status" value="1"/>
</dbReference>
<keyword evidence="5" id="KW-0045">Antibiotic biosynthesis</keyword>
<dbReference type="InterPro" id="IPR002364">
    <property type="entry name" value="Quin_OxRdtase/zeta-crystal_CS"/>
</dbReference>
<dbReference type="Pfam" id="PF08240">
    <property type="entry name" value="ADH_N"/>
    <property type="match status" value="1"/>
</dbReference>
<evidence type="ECO:0000259" key="10">
    <source>
        <dbReference type="PROSITE" id="PS50075"/>
    </source>
</evidence>
<dbReference type="NCBIfam" id="NF045894">
    <property type="entry name" value="PKS_plus_SDR"/>
    <property type="match status" value="1"/>
</dbReference>
<dbReference type="InterPro" id="IPR014043">
    <property type="entry name" value="Acyl_transferase_dom"/>
</dbReference>
<dbReference type="PROSITE" id="PS00606">
    <property type="entry name" value="KS3_1"/>
    <property type="match status" value="2"/>
</dbReference>
<sequence>MAVRGGEASAARLVRCASTAATALDVAPGGTVLVTGPFAEQVAAALELEAQVETVAYQDQDQDQDGDHNQDGEGGPRPGPDGLEAAIAAIQATERPLTAVVHTADLDQPRDVDTARRLDDLTRGTDEDGAPSAFVLLGIGSAGAPSCGHLAALAHRRAAAGLPVLALLPPSGAGTPGLSAVSAEESAALLGAAQATGRTVLLPARVDRAALRGASAQLPPILTALAQGSGRRIATRAQATAVSGLARRLAGKGAAERGRVLLTLVRTQIAHVLGYAGPDEVEPSRSFTDLGFTSLTAVELRNQLREATGMALPATLVFDYPTPVALARYLDGELTGETGDLASTPSGVPVPLDDDPVVIVGMSCRYPGGIRTPEELWELVAAGGDGISPFPADRGWDLGSLYHPDPDHPGTCYTREGGFLHDASHFDPGFFGISPREALSMDPQQRLLLEASWEALERSGIDPAAARGTLTGVFAGVTYQDYIGILGGAEESFEGYVGTGNSPSVLSGRIAYTLGLEGPAVSVDTACSSSLVALHLAVQSLRQGECDLALAGGVTVMSTPGSLIEFSRQRALAEDGRCKPFSADADGASWAEGVGMVAVERLSDARRNGHPVLAVIRGSALNQDGASNGLTAPNGPSQQRVIRRALAAAGLSPRQVDAVEAHGTGTTLGDPIEAQALIAAYGQDRDEDRPLWLGSLKSNIGHSQAAAGVGGVIKMVMALRNGLLPRTLHAEEPSPHVDWTAGHVRLLNEAVTWPDADEPRRAGVSSFGMSGTNAHVIVEEAPRQPAQRNAPAQTALPVVPVPLSARTAEALRDQAARLRSHLLARPAEGDLTGLGFSLATTRSAFEHRAVLVAADREDLDRGLREIAEGAMVSDVPRGVARDGSARPVLVFPGQGSQWAGMARELLDTSPVFAERLAACERALAPFVDWSLTAVLRGEADAPDLERVDVIQPALWAVMVSLAELWRSYGVEPDAVVGHSQGEIAAACVAGALTLDDGARVVALRSRALTAITGSGGMMSVQLPAEAVRERIEPWGERLSVAAVNGPASVVVSGAADALDELFAALTADGAQARKVSVDYGSHSAQVEPVRTQVLDALDGISPAEAAIPFFSTVTGQWQDTTGLDPDYWYTNLRQTVRFEDAIRGLVAAGHRAFIEVSPHPVLSGGIRDCVDALGSDAAVLGTLRRDAGGLGRLLTSLAEAHAQGVAVDWTAVFAGTGAHRVDLPTYAFQRARYWPQARELAAAGSEDGPLSDAVEAKFWESVEQEDLQALTDTLNLDGTEPLSAVLPALSSWRRNSREKSTVDSWRYTVRWTPLSERTAAALHGTWLLVAPAAEPANGQVAAVQDALTAHGARVRLVDLAPEDGSSRERTTGRLREALADDDITGVLSLLPLDERAHPDHPAVPLGLSGTLALLQALGDLGIEAPLWCGTRGAVAIGRSESVTHAHQALVWGMGRVAALEHSDRWGGLLDLPETLDKRAADRLCALLAGPDGEDQIALRGSGAYGRRLVRAPLAGTPAQRTWRPRGTVLVTGGTGAVGGHIARWLAREGAEHLLLTSRRGADAPGAAELEAELTALGSRVTFAACDVADRDALADLLATVPEQHPLDAVMHVAGSLDDGVLDSLDPGRMDTVLRAKVTAALNLHELTRDRDLSAFVLFSSTSGTISGPGLGNYAPGNAFLDALADRRRADGLPATAVAWGHWSGDGMGEGAVGERLRRYGVYDMQPELACGALRQALDHDEAYVSVTDLGWDKFTPAFTASRPSALLRDLPDAQRVLETAQESDDTGSDAAKLLQHLAGLSESERAAMVLDVVRSYVATVLGYAGPSAVDPERAFSDLGFDSLSAVELRNGMNGITGLRLPATLVFDYPTCAVLADFLLAELSDTAAQDGSASAPAAVTAGQAVHDEPVAIVAMSCRFPGGVGSPEELWGLLVGGGDGVVPFPVDRGWDVAGLYDPEPGVPGKVSTREGGFLPGVDEFDPAFFGISPREAVAMDPQQRLLLEASWEAFERAGIVPGSLRGSRTGVFAGTNGQDYTGLLVASGEEDLGGYIGTGNAASVVSGRLSYTFGLEGPAVTVDTACSASLVALHLAVQSLRAGECDLALAGGVTVMSTPGLFVDFSRQRGLAADGRCKAFSDAADGAGFSEGVGVLVVERLSDARRNGHRVLAVVRGSAVNQDGASNGLTAPNGPSQQRVIRQALAGAGLSASDVDVVEAHGTGTSLGDPIEAQALLATYGQGRDEDRPLWLGSVKSNIGHTQAAAGVAGVIKMVLALQHGILPQTLHINEPSSHVDWSAGDVRLLTESVQWPETGRPRRAGVSSFGISGTNAHTILEEAPSEDAAPGEDAAPADEGRPAADASPAPWVITGKTRAALRAQAARLLAHVETFPALRTADVGLSLATTRSVMEHRAVVLGTDRDELLRGLAAVAADEAAPNAVTGTAKADGRLALLFTGQGAQRLGMGRELYDAFPAFANAFDSVCAHFDSELASPLRGVVFGEEADVDGDAETLNQTGFTQPALFAVEVALFGLVESFGVRPDYLVGHSIGELAAAYVAGVLSLEDACRLVAARGRLMQALPAGGAMVALQATEDEVLPLLEGQEQRVSIAAVNGPESVVISGEESAVAEIAGHFESAGRKVKRLQVSHAFHSPLMEPMLDEFRAVAESVAYEEPRIPVVSNVTGTLATAEELTSPDYWVRHVRDAVRFADGVRWLAEQEVTRFLEIGPDGTLTAMAQGCLDTDAGADPLLVPALRKDRPEATGLLTALAQVFTAGTPLTWEAAFTDGDARRVGLPTYAFQRHRYWPKPPVMPTGDISSAGLGSADHPLLGAAVEVAGSDAFLFTGRLSLHTHPWLADHAVTGTVLFPGTGFLELAVRAADEVGCDRVDEFTIAAPLVLPERGAVQLQLAVESPDEAGRRTLNLYSRPEDDSAEQAWVLNASGVVSTGAAAAPDEPYDFTVWPPRDADATSVDDFYGRFAEAGFAYGPVFRGLKAVWQRGDEIFAEVGLPEEHDGLAGAFGLHPALLDSALHAMMFVSMEDVGRGRLPFSWNGVSLKAAGATALRVRLVQSGPESVSLELADPTGGAVASIESLTLRQVSGEQMSGSAPYHDALFQVDWVTAPTPPVQDEEQWAVVGDMALAVALDGTGVRVAAADSLSELADEVPPVVLVSSTRTDDPSDAVAGTHTVAHDALALLQKWLADERFAASRLVLLTQGAVSTSDADHPDPAQAAVWGLVRAAGVENPGRFTLLDLDGTAESTAAVPAALASGEPEAAVRAGVVHVPRLARVASADALRRPDTEGDAWRLDIADKGTLENLRLAECPDVATELGAGQVRIGVRAAGVNFRDVLNALGMYPGEAGALGSEGAGVVLEVGPGVHDLQPGDRVMGMFFGAFGSLAVADRRLLARIPEGWSFAQAASVPVVFLTAYYALVELGEVQAGESVLVHSAAGGVGMAAVQLARHLGAEVFGTASPGKWETLRGSGLDEAHIASSRDLDFERSFLAATDGRGVDLVLDSLAREFVDASLRLLPRGGRFLEMGKTDVRDAQEIAAAHTDVRYRAFDLWEAGPERIGEMLTALLDLFEQGALQPLPVTAWDVRRAPEAFRYLSQARHVGKVVLTVPAPLDPRGTALVTGGTGGLGALVARHLVAEHGVRHLLLASRRGERTPGVEALRDELAALGAEVTVAACDSADREALRGLLDSVPKQHPLTAVVHTAGVLDDGVLSSLTPERLDKVFAPKVDAVSHLHELTRDEDLAAFVVFSSVAGTFGSAGQANYAAANTFVDALARRRSGLGLPAQSLAWGAWAPGVGMTGELSEADLQRMARGGMLPLTPEQGLGLLDTARDLARPLLLPMNLDTAPLRAHPEAVPPLLRGLVRAPARRQTATSAAAKGTQAPQDLAERLAALPAADREQYLLDLVCTQVALVLGHGSAEDIEPDQAFKELGFDSLTAVELRNHLNAATQLRLPATLVFDYPTPLVLVRHVLDEIDLPETSGAQPILGELTRLAAALAGATVGDEERAEITDRLRALTELWQGGGTQEQGADPYTETDEDDGELASASTAGELFDLIDKELGTS</sequence>
<dbReference type="InterPro" id="IPR014030">
    <property type="entry name" value="Ketoacyl_synth_N"/>
</dbReference>
<dbReference type="InterPro" id="IPR036736">
    <property type="entry name" value="ACP-like_sf"/>
</dbReference>
<dbReference type="InterPro" id="IPR020841">
    <property type="entry name" value="PKS_Beta-ketoAc_synthase_dom"/>
</dbReference>
<dbReference type="FunFam" id="3.90.180.10:FF:000032">
    <property type="entry name" value="Probable polyketide synthase pks1"/>
    <property type="match status" value="1"/>
</dbReference>
<dbReference type="EMBL" id="CP072931">
    <property type="protein sequence ID" value="QTZ96522.1"/>
    <property type="molecule type" value="Genomic_DNA"/>
</dbReference>
<dbReference type="Pfam" id="PF08659">
    <property type="entry name" value="KR"/>
    <property type="match status" value="2"/>
</dbReference>
<evidence type="ECO:0000256" key="1">
    <source>
        <dbReference type="ARBA" id="ARBA00004792"/>
    </source>
</evidence>
<gene>
    <name evidence="13" type="ORF">SU9_032885</name>
</gene>
<dbReference type="InterPro" id="IPR016035">
    <property type="entry name" value="Acyl_Trfase/lysoPLipase"/>
</dbReference>
<dbReference type="InterPro" id="IPR049900">
    <property type="entry name" value="PKS_mFAS_DH"/>
</dbReference>
<dbReference type="InterPro" id="IPR049552">
    <property type="entry name" value="PKS_DH_N"/>
</dbReference>
<dbReference type="InterPro" id="IPR049551">
    <property type="entry name" value="PKS_DH_C"/>
</dbReference>
<dbReference type="PROSITE" id="PS50075">
    <property type="entry name" value="CARRIER"/>
    <property type="match status" value="3"/>
</dbReference>
<feature type="active site" description="Proton donor; for dehydratase activity" evidence="8">
    <location>
        <position position="3022"/>
    </location>
</feature>
<evidence type="ECO:0000313" key="13">
    <source>
        <dbReference type="EMBL" id="QTZ96522.1"/>
    </source>
</evidence>
<dbReference type="SMART" id="SM00827">
    <property type="entry name" value="PKS_AT"/>
    <property type="match status" value="2"/>
</dbReference>
<dbReference type="CDD" id="cd08952">
    <property type="entry name" value="KR_1_SDR_x"/>
    <property type="match status" value="1"/>
</dbReference>
<dbReference type="Pfam" id="PF16197">
    <property type="entry name" value="KAsynt_C_assoc"/>
    <property type="match status" value="2"/>
</dbReference>
<dbReference type="InterPro" id="IPR014031">
    <property type="entry name" value="Ketoacyl_synth_C"/>
</dbReference>
<dbReference type="PANTHER" id="PTHR43775:SF51">
    <property type="entry name" value="INACTIVE PHENOLPHTHIOCEROL SYNTHESIS POLYKETIDE SYNTHASE TYPE I PKS1-RELATED"/>
    <property type="match status" value="1"/>
</dbReference>
<dbReference type="SUPFAM" id="SSF53901">
    <property type="entry name" value="Thiolase-like"/>
    <property type="match status" value="2"/>
</dbReference>
<evidence type="ECO:0000256" key="3">
    <source>
        <dbReference type="ARBA" id="ARBA00022553"/>
    </source>
</evidence>
<dbReference type="InterPro" id="IPR001227">
    <property type="entry name" value="Ac_transferase_dom_sf"/>
</dbReference>
<dbReference type="InterPro" id="IPR016036">
    <property type="entry name" value="Malonyl_transacylase_ACP-bd"/>
</dbReference>
<dbReference type="InterPro" id="IPR009081">
    <property type="entry name" value="PP-bd_ACP"/>
</dbReference>
<feature type="region of interest" description="N-terminal hotdog fold" evidence="8">
    <location>
        <begin position="2821"/>
        <end position="2946"/>
    </location>
</feature>
<evidence type="ECO:0000259" key="11">
    <source>
        <dbReference type="PROSITE" id="PS52004"/>
    </source>
</evidence>
<dbReference type="FunFam" id="1.10.1200.10:FF:000007">
    <property type="entry name" value="Probable polyketide synthase pks17"/>
    <property type="match status" value="3"/>
</dbReference>
<evidence type="ECO:0000259" key="12">
    <source>
        <dbReference type="PROSITE" id="PS52019"/>
    </source>
</evidence>
<dbReference type="Pfam" id="PF18369">
    <property type="entry name" value="PKS_DE"/>
    <property type="match status" value="1"/>
</dbReference>
<dbReference type="Gene3D" id="3.40.366.10">
    <property type="entry name" value="Malonyl-Coenzyme A Acyl Carrier Protein, domain 2"/>
    <property type="match status" value="2"/>
</dbReference>
<accession>A0A8B1PL04</accession>
<dbReference type="GO" id="GO:0008270">
    <property type="term" value="F:zinc ion binding"/>
    <property type="evidence" value="ECO:0007669"/>
    <property type="project" value="InterPro"/>
</dbReference>
<dbReference type="FunFam" id="3.40.366.10:FF:000002">
    <property type="entry name" value="Probable polyketide synthase 2"/>
    <property type="match status" value="2"/>
</dbReference>
<dbReference type="KEGG" id="sauh:SU9_032885"/>
<dbReference type="GO" id="GO:0033068">
    <property type="term" value="P:macrolide biosynthetic process"/>
    <property type="evidence" value="ECO:0007669"/>
    <property type="project" value="UniProtKB-ARBA"/>
</dbReference>
<dbReference type="GO" id="GO:0004315">
    <property type="term" value="F:3-oxoacyl-[acyl-carrier-protein] synthase activity"/>
    <property type="evidence" value="ECO:0007669"/>
    <property type="project" value="InterPro"/>
</dbReference>
<dbReference type="InterPro" id="IPR050091">
    <property type="entry name" value="PKS_NRPS_Biosynth_Enz"/>
</dbReference>
<keyword evidence="3" id="KW-0597">Phosphoprotein</keyword>
<dbReference type="SMART" id="SM00825">
    <property type="entry name" value="PKS_KS"/>
    <property type="match status" value="2"/>
</dbReference>
<dbReference type="FunFam" id="3.40.47.10:FF:000019">
    <property type="entry name" value="Polyketide synthase type I"/>
    <property type="match status" value="2"/>
</dbReference>
<dbReference type="InterPro" id="IPR018201">
    <property type="entry name" value="Ketoacyl_synth_AS"/>
</dbReference>
<evidence type="ECO:0000256" key="2">
    <source>
        <dbReference type="ARBA" id="ARBA00022450"/>
    </source>
</evidence>
<evidence type="ECO:0000256" key="5">
    <source>
        <dbReference type="ARBA" id="ARBA00023194"/>
    </source>
</evidence>
<protein>
    <submittedName>
        <fullName evidence="13">SDR family NAD(P)-dependent oxidoreductase</fullName>
    </submittedName>
</protein>
<dbReference type="CDD" id="cd00833">
    <property type="entry name" value="PKS"/>
    <property type="match status" value="2"/>
</dbReference>
<dbReference type="GO" id="GO:0006633">
    <property type="term" value="P:fatty acid biosynthetic process"/>
    <property type="evidence" value="ECO:0007669"/>
    <property type="project" value="InterPro"/>
</dbReference>
<dbReference type="Gene3D" id="3.40.50.11460">
    <property type="match status" value="1"/>
</dbReference>
<comment type="pathway">
    <text evidence="1">Antibiotic biosynthesis.</text>
</comment>
<dbReference type="Gene3D" id="3.90.180.10">
    <property type="entry name" value="Medium-chain alcohol dehydrogenases, catalytic domain"/>
    <property type="match status" value="1"/>
</dbReference>
<dbReference type="InterPro" id="IPR057326">
    <property type="entry name" value="KR_dom"/>
</dbReference>